<comment type="pathway">
    <text evidence="2">Cofactor biosynthesis; NAD(+) biosynthesis; quinolinate from iminoaspartate: step 1/1.</text>
</comment>
<dbReference type="GO" id="GO:0034628">
    <property type="term" value="P:'de novo' NAD+ biosynthetic process from L-aspartate"/>
    <property type="evidence" value="ECO:0007669"/>
    <property type="project" value="TreeGrafter"/>
</dbReference>
<dbReference type="EC" id="2.5.1.72" evidence="3"/>
<dbReference type="InterPro" id="IPR036094">
    <property type="entry name" value="NadA_sf"/>
</dbReference>
<dbReference type="OrthoDB" id="9801204at2"/>
<dbReference type="GO" id="GO:0051539">
    <property type="term" value="F:4 iron, 4 sulfur cluster binding"/>
    <property type="evidence" value="ECO:0007669"/>
    <property type="project" value="UniProtKB-KW"/>
</dbReference>
<dbReference type="Gene3D" id="3.40.50.10800">
    <property type="entry name" value="NadA-like"/>
    <property type="match status" value="3"/>
</dbReference>
<keyword evidence="7" id="KW-0479">Metal-binding</keyword>
<dbReference type="RefSeq" id="WP_145186816.1">
    <property type="nucleotide sequence ID" value="NZ_CP036290.1"/>
</dbReference>
<evidence type="ECO:0000256" key="6">
    <source>
        <dbReference type="ARBA" id="ARBA00022679"/>
    </source>
</evidence>
<organism evidence="10 11">
    <name type="scientific">Rohdeia mirabilis</name>
    <dbReference type="NCBI Taxonomy" id="2528008"/>
    <lineage>
        <taxon>Bacteria</taxon>
        <taxon>Pseudomonadati</taxon>
        <taxon>Planctomycetota</taxon>
        <taxon>Planctomycetia</taxon>
        <taxon>Planctomycetia incertae sedis</taxon>
        <taxon>Rohdeia</taxon>
    </lineage>
</organism>
<dbReference type="GO" id="GO:0008987">
    <property type="term" value="F:quinolinate synthetase A activity"/>
    <property type="evidence" value="ECO:0007669"/>
    <property type="project" value="InterPro"/>
</dbReference>
<sequence>MSDLEHAPHTPSGSGARITLEPALPICQTALPLDWYQEPFKPYAEEFLALERRDAATVLAWMDPYMARARDHFGDELLLLAHFYMGGEIVKLIEHYGGAISDSYALALQARNNPDKRVIVESAVHFMAESIAILAHDHQSVWITNPKAGCTMEMLAKDYMVLPVADQLIERYGDDLTVIAYMNTSGRLKALSGRTKGASCTSSNAHLVMDWALSTGKRVLFVPDQHLGRNTAVKLGLTESDLRVLPDPARGAIDLSGRWDDLDRARVLLWGSACGVHTIFSAEMVRWWQARDYRVLVHPESPLEAVQAADGSGSTNYLWSAIEDAPAGSKLAIGTEGHFVRNARDQAAARGVEVVHLAEIPEAGLGIGGCGCATMSRNDPPHLVGLLDLLVRGEAPDINRVLAGDSVDELSMRRDRLDGAERKDLIADARYSLEKMIEIVESSTD</sequence>
<dbReference type="GO" id="GO:0005829">
    <property type="term" value="C:cytosol"/>
    <property type="evidence" value="ECO:0007669"/>
    <property type="project" value="TreeGrafter"/>
</dbReference>
<evidence type="ECO:0000256" key="7">
    <source>
        <dbReference type="ARBA" id="ARBA00022723"/>
    </source>
</evidence>
<evidence type="ECO:0000256" key="1">
    <source>
        <dbReference type="ARBA" id="ARBA00001966"/>
    </source>
</evidence>
<dbReference type="Pfam" id="PF02445">
    <property type="entry name" value="NadA"/>
    <property type="match status" value="1"/>
</dbReference>
<evidence type="ECO:0000256" key="8">
    <source>
        <dbReference type="ARBA" id="ARBA00023004"/>
    </source>
</evidence>
<dbReference type="GO" id="GO:0046872">
    <property type="term" value="F:metal ion binding"/>
    <property type="evidence" value="ECO:0007669"/>
    <property type="project" value="UniProtKB-KW"/>
</dbReference>
<keyword evidence="6 10" id="KW-0808">Transferase</keyword>
<dbReference type="SUPFAM" id="SSF142754">
    <property type="entry name" value="NadA-like"/>
    <property type="match status" value="1"/>
</dbReference>
<evidence type="ECO:0000313" key="11">
    <source>
        <dbReference type="Proteomes" id="UP000319342"/>
    </source>
</evidence>
<protein>
    <recommendedName>
        <fullName evidence="3">quinolinate synthase</fullName>
        <ecNumber evidence="3">2.5.1.72</ecNumber>
    </recommendedName>
</protein>
<evidence type="ECO:0000256" key="4">
    <source>
        <dbReference type="ARBA" id="ARBA00022485"/>
    </source>
</evidence>
<dbReference type="InterPro" id="IPR003473">
    <property type="entry name" value="NadA"/>
</dbReference>
<keyword evidence="8" id="KW-0408">Iron</keyword>
<dbReference type="UniPathway" id="UPA00253">
    <property type="reaction ID" value="UER00327"/>
</dbReference>
<dbReference type="Proteomes" id="UP000319342">
    <property type="component" value="Chromosome"/>
</dbReference>
<dbReference type="AlphaFoldDB" id="A0A518CZS7"/>
<keyword evidence="4" id="KW-0004">4Fe-4S</keyword>
<gene>
    <name evidence="10" type="primary">nadA</name>
    <name evidence="10" type="ORF">Pla163_18500</name>
</gene>
<evidence type="ECO:0000256" key="9">
    <source>
        <dbReference type="ARBA" id="ARBA00023014"/>
    </source>
</evidence>
<dbReference type="PANTHER" id="PTHR30573">
    <property type="entry name" value="QUINOLINATE SYNTHETASE A"/>
    <property type="match status" value="1"/>
</dbReference>
<evidence type="ECO:0000256" key="5">
    <source>
        <dbReference type="ARBA" id="ARBA00022642"/>
    </source>
</evidence>
<reference evidence="10 11" key="1">
    <citation type="submission" date="2019-02" db="EMBL/GenBank/DDBJ databases">
        <title>Deep-cultivation of Planctomycetes and their phenomic and genomic characterization uncovers novel biology.</title>
        <authorList>
            <person name="Wiegand S."/>
            <person name="Jogler M."/>
            <person name="Boedeker C."/>
            <person name="Pinto D."/>
            <person name="Vollmers J."/>
            <person name="Rivas-Marin E."/>
            <person name="Kohn T."/>
            <person name="Peeters S.H."/>
            <person name="Heuer A."/>
            <person name="Rast P."/>
            <person name="Oberbeckmann S."/>
            <person name="Bunk B."/>
            <person name="Jeske O."/>
            <person name="Meyerdierks A."/>
            <person name="Storesund J.E."/>
            <person name="Kallscheuer N."/>
            <person name="Luecker S."/>
            <person name="Lage O.M."/>
            <person name="Pohl T."/>
            <person name="Merkel B.J."/>
            <person name="Hornburger P."/>
            <person name="Mueller R.-W."/>
            <person name="Bruemmer F."/>
            <person name="Labrenz M."/>
            <person name="Spormann A.M."/>
            <person name="Op den Camp H."/>
            <person name="Overmann J."/>
            <person name="Amann R."/>
            <person name="Jetten M.S.M."/>
            <person name="Mascher T."/>
            <person name="Medema M.H."/>
            <person name="Devos D.P."/>
            <person name="Kaster A.-K."/>
            <person name="Ovreas L."/>
            <person name="Rohde M."/>
            <person name="Galperin M.Y."/>
            <person name="Jogler C."/>
        </authorList>
    </citation>
    <scope>NUCLEOTIDE SEQUENCE [LARGE SCALE GENOMIC DNA]</scope>
    <source>
        <strain evidence="10 11">Pla163</strain>
    </source>
</reference>
<dbReference type="PANTHER" id="PTHR30573:SF0">
    <property type="entry name" value="QUINOLINATE SYNTHASE, CHLOROPLASTIC"/>
    <property type="match status" value="1"/>
</dbReference>
<evidence type="ECO:0000256" key="3">
    <source>
        <dbReference type="ARBA" id="ARBA00012669"/>
    </source>
</evidence>
<keyword evidence="9" id="KW-0411">Iron-sulfur</keyword>
<keyword evidence="5" id="KW-0662">Pyridine nucleotide biosynthesis</keyword>
<evidence type="ECO:0000313" key="10">
    <source>
        <dbReference type="EMBL" id="QDU84736.1"/>
    </source>
</evidence>
<keyword evidence="11" id="KW-1185">Reference proteome</keyword>
<accession>A0A518CZS7</accession>
<evidence type="ECO:0000256" key="2">
    <source>
        <dbReference type="ARBA" id="ARBA00005065"/>
    </source>
</evidence>
<name>A0A518CZS7_9BACT</name>
<proteinExistence type="predicted"/>
<comment type="cofactor">
    <cofactor evidence="1">
        <name>[4Fe-4S] cluster</name>
        <dbReference type="ChEBI" id="CHEBI:49883"/>
    </cofactor>
</comment>
<dbReference type="EMBL" id="CP036290">
    <property type="protein sequence ID" value="QDU84736.1"/>
    <property type="molecule type" value="Genomic_DNA"/>
</dbReference>